<protein>
    <submittedName>
        <fullName evidence="1">Unsaturated chondroitin disaccharide hydrolase</fullName>
    </submittedName>
</protein>
<reference evidence="2" key="1">
    <citation type="submission" date="2016-10" db="EMBL/GenBank/DDBJ databases">
        <authorList>
            <person name="Varghese N."/>
            <person name="Submissions S."/>
        </authorList>
    </citation>
    <scope>NUCLEOTIDE SEQUENCE [LARGE SCALE GENOMIC DNA]</scope>
    <source>
        <strain evidence="2">DSM 12111</strain>
    </source>
</reference>
<keyword evidence="2" id="KW-1185">Reference proteome</keyword>
<dbReference type="EMBL" id="FNSC01000001">
    <property type="protein sequence ID" value="SEE02047.1"/>
    <property type="molecule type" value="Genomic_DNA"/>
</dbReference>
<dbReference type="RefSeq" id="WP_090385909.1">
    <property type="nucleotide sequence ID" value="NZ_CP156749.1"/>
</dbReference>
<dbReference type="GO" id="GO:0005975">
    <property type="term" value="P:carbohydrate metabolic process"/>
    <property type="evidence" value="ECO:0007669"/>
    <property type="project" value="InterPro"/>
</dbReference>
<evidence type="ECO:0000313" key="1">
    <source>
        <dbReference type="EMBL" id="SEE02047.1"/>
    </source>
</evidence>
<sequence length="359" mass="38354">MSAIEVLERPFDSAEARQAILAILRRLDQIKSASGQGFPLYCLGANQAWKVSAGGSWLGGFWAGLWWLRALHSGRREDQQQALRIAERLRDKLGSATHHRSLIFWYGAGLGKRLLGNPLAAELAAQAADHLACAFDPLMGCIPLGRDLGGGDLGDRSLSVDPLAATLGLFALDANPRLLGLGLQQLQTSLHACGSADGAWSSHAHFQQGQWQVGDKPGNWSRGQAWTLLGLGTGARLYGEPFNVNALVASRYWLRSRGLSTPANRLCEPQGPSDPCSAAMVALALQGLATGTGGEVARQQAGQLLAALVRSADFEDGRFVGHCYRTESDVEQKVESACGSFFLLAALLAWRGDLDPCAI</sequence>
<dbReference type="InterPro" id="IPR012341">
    <property type="entry name" value="6hp_glycosidase-like_sf"/>
</dbReference>
<organism evidence="1 2">
    <name type="scientific">Pseudomonas anguilliseptica</name>
    <dbReference type="NCBI Taxonomy" id="53406"/>
    <lineage>
        <taxon>Bacteria</taxon>
        <taxon>Pseudomonadati</taxon>
        <taxon>Pseudomonadota</taxon>
        <taxon>Gammaproteobacteria</taxon>
        <taxon>Pseudomonadales</taxon>
        <taxon>Pseudomonadaceae</taxon>
        <taxon>Pseudomonas</taxon>
    </lineage>
</organism>
<dbReference type="OrthoDB" id="428577at2"/>
<dbReference type="AlphaFoldDB" id="A0A1H5FF49"/>
<name>A0A1H5FF49_PSEAG</name>
<dbReference type="SUPFAM" id="SSF48208">
    <property type="entry name" value="Six-hairpin glycosidases"/>
    <property type="match status" value="1"/>
</dbReference>
<proteinExistence type="predicted"/>
<gene>
    <name evidence="1" type="ORF">SAMN05421553_3855</name>
</gene>
<dbReference type="Gene3D" id="1.50.10.10">
    <property type="match status" value="1"/>
</dbReference>
<dbReference type="STRING" id="53406.SAMN05421553_3855"/>
<dbReference type="GO" id="GO:0016787">
    <property type="term" value="F:hydrolase activity"/>
    <property type="evidence" value="ECO:0007669"/>
    <property type="project" value="UniProtKB-KW"/>
</dbReference>
<dbReference type="Proteomes" id="UP000242849">
    <property type="component" value="Unassembled WGS sequence"/>
</dbReference>
<accession>A0A1H5FF49</accession>
<dbReference type="InterPro" id="IPR008928">
    <property type="entry name" value="6-hairpin_glycosidase_sf"/>
</dbReference>
<keyword evidence="1" id="KW-0378">Hydrolase</keyword>
<evidence type="ECO:0000313" key="2">
    <source>
        <dbReference type="Proteomes" id="UP000242849"/>
    </source>
</evidence>